<dbReference type="HOGENOM" id="CLU_133203_2_0_0"/>
<gene>
    <name evidence="3" type="ordered locus">Acid_7531</name>
</gene>
<dbReference type="eggNOG" id="COG3861">
    <property type="taxonomic scope" value="Bacteria"/>
</dbReference>
<dbReference type="Pfam" id="PF09557">
    <property type="entry name" value="DUF2382"/>
    <property type="match status" value="1"/>
</dbReference>
<dbReference type="STRING" id="234267.Acid_7531"/>
<evidence type="ECO:0000313" key="3">
    <source>
        <dbReference type="EMBL" id="ABJ88439.1"/>
    </source>
</evidence>
<accession>Q01PI1</accession>
<dbReference type="AlphaFoldDB" id="Q01PI1"/>
<dbReference type="EMBL" id="CP000473">
    <property type="protein sequence ID" value="ABJ88439.1"/>
    <property type="molecule type" value="Genomic_DNA"/>
</dbReference>
<dbReference type="InParanoid" id="Q01PI1"/>
<organism evidence="3">
    <name type="scientific">Solibacter usitatus (strain Ellin6076)</name>
    <dbReference type="NCBI Taxonomy" id="234267"/>
    <lineage>
        <taxon>Bacteria</taxon>
        <taxon>Pseudomonadati</taxon>
        <taxon>Acidobacteriota</taxon>
        <taxon>Terriglobia</taxon>
        <taxon>Bryobacterales</taxon>
        <taxon>Solibacteraceae</taxon>
        <taxon>Candidatus Solibacter</taxon>
    </lineage>
</organism>
<protein>
    <recommendedName>
        <fullName evidence="2">DUF2382 domain-containing protein</fullName>
    </recommendedName>
</protein>
<evidence type="ECO:0000259" key="2">
    <source>
        <dbReference type="Pfam" id="PF09557"/>
    </source>
</evidence>
<dbReference type="KEGG" id="sus:Acid_7531"/>
<proteinExistence type="predicted"/>
<feature type="compositionally biased region" description="Basic residues" evidence="1">
    <location>
        <begin position="147"/>
        <end position="159"/>
    </location>
</feature>
<reference evidence="3" key="1">
    <citation type="submission" date="2006-10" db="EMBL/GenBank/DDBJ databases">
        <title>Complete sequence of Solibacter usitatus Ellin6076.</title>
        <authorList>
            <consortium name="US DOE Joint Genome Institute"/>
            <person name="Copeland A."/>
            <person name="Lucas S."/>
            <person name="Lapidus A."/>
            <person name="Barry K."/>
            <person name="Detter J.C."/>
            <person name="Glavina del Rio T."/>
            <person name="Hammon N."/>
            <person name="Israni S."/>
            <person name="Dalin E."/>
            <person name="Tice H."/>
            <person name="Pitluck S."/>
            <person name="Thompson L.S."/>
            <person name="Brettin T."/>
            <person name="Bruce D."/>
            <person name="Han C."/>
            <person name="Tapia R."/>
            <person name="Gilna P."/>
            <person name="Schmutz J."/>
            <person name="Larimer F."/>
            <person name="Land M."/>
            <person name="Hauser L."/>
            <person name="Kyrpides N."/>
            <person name="Mikhailova N."/>
            <person name="Janssen P.H."/>
            <person name="Kuske C.R."/>
            <person name="Richardson P."/>
        </authorList>
    </citation>
    <scope>NUCLEOTIDE SEQUENCE</scope>
    <source>
        <strain evidence="3">Ellin6076</strain>
    </source>
</reference>
<feature type="region of interest" description="Disordered" evidence="1">
    <location>
        <begin position="132"/>
        <end position="159"/>
    </location>
</feature>
<sequence>MEKDEDQRAPGTSERQEEFVIPVVDEELVAGTTPVKTGSVRVDKHVQKHTKRVEAPLLRENVDVRRVPVNRVVAEAPPVRREGDTIIVSVVEEELVITKQLVLKEEIHLLKHRTKEHFVKDVELTREHAEVHHLDSSGRVLDPAAKRTSKPARRRGLLD</sequence>
<name>Q01PI1_SOLUE</name>
<feature type="domain" description="DUF2382" evidence="2">
    <location>
        <begin position="21"/>
        <end position="131"/>
    </location>
</feature>
<evidence type="ECO:0000256" key="1">
    <source>
        <dbReference type="SAM" id="MobiDB-lite"/>
    </source>
</evidence>
<dbReference type="InterPro" id="IPR019060">
    <property type="entry name" value="DUF2382"/>
</dbReference>